<reference evidence="2 3" key="1">
    <citation type="submission" date="2022-10" db="EMBL/GenBank/DDBJ databases">
        <title>Luteolibacter arcticus strain CCTCC AB 2014275, whole genome shotgun sequencing project.</title>
        <authorList>
            <person name="Zhao G."/>
            <person name="Shen L."/>
        </authorList>
    </citation>
    <scope>NUCLEOTIDE SEQUENCE [LARGE SCALE GENOMIC DNA]</scope>
    <source>
        <strain evidence="2 3">CCTCC AB 2014275</strain>
    </source>
</reference>
<feature type="transmembrane region" description="Helical" evidence="1">
    <location>
        <begin position="25"/>
        <end position="44"/>
    </location>
</feature>
<name>A0ABT3GCB3_9BACT</name>
<proteinExistence type="predicted"/>
<dbReference type="Proteomes" id="UP001320876">
    <property type="component" value="Unassembled WGS sequence"/>
</dbReference>
<evidence type="ECO:0000313" key="2">
    <source>
        <dbReference type="EMBL" id="MCW1921081.1"/>
    </source>
</evidence>
<keyword evidence="3" id="KW-1185">Reference proteome</keyword>
<keyword evidence="1" id="KW-1133">Transmembrane helix</keyword>
<organism evidence="2 3">
    <name type="scientific">Luteolibacter arcticus</name>
    <dbReference type="NCBI Taxonomy" id="1581411"/>
    <lineage>
        <taxon>Bacteria</taxon>
        <taxon>Pseudomonadati</taxon>
        <taxon>Verrucomicrobiota</taxon>
        <taxon>Verrucomicrobiia</taxon>
        <taxon>Verrucomicrobiales</taxon>
        <taxon>Verrucomicrobiaceae</taxon>
        <taxon>Luteolibacter</taxon>
    </lineage>
</organism>
<evidence type="ECO:0000256" key="1">
    <source>
        <dbReference type="SAM" id="Phobius"/>
    </source>
</evidence>
<dbReference type="RefSeq" id="WP_264485190.1">
    <property type="nucleotide sequence ID" value="NZ_JAPDDT010000001.1"/>
</dbReference>
<comment type="caution">
    <text evidence="2">The sequence shown here is derived from an EMBL/GenBank/DDBJ whole genome shotgun (WGS) entry which is preliminary data.</text>
</comment>
<evidence type="ECO:0000313" key="3">
    <source>
        <dbReference type="Proteomes" id="UP001320876"/>
    </source>
</evidence>
<dbReference type="EMBL" id="JAPDDT010000001">
    <property type="protein sequence ID" value="MCW1921081.1"/>
    <property type="molecule type" value="Genomic_DNA"/>
</dbReference>
<keyword evidence="1" id="KW-0812">Transmembrane</keyword>
<accession>A0ABT3GCB3</accession>
<keyword evidence="1" id="KW-0472">Membrane</keyword>
<sequence>MEQAKETQPIRFLVTPRPLIKWKSFWLGILVLGFLGGAWVFSMHHSAGVVWNMKPTSKTDFSEWRGIYASFEVGLYTVGPAYDPFADSGFSHWSHSSRVFGEGDALLPTAVTIERGYTKIALWLLILLFLVP</sequence>
<protein>
    <submittedName>
        <fullName evidence="2">Uncharacterized protein</fullName>
    </submittedName>
</protein>
<gene>
    <name evidence="2" type="ORF">OKA05_00860</name>
</gene>